<sequence length="549" mass="62754">MSIWIKEKKRRTSVFVEWEYLSSLKKAADFLGSELAHYFYNDLNTSVYKTKDESERLLQKTMQSSKKDSKFYQKILDETQKTEQKMKTFSKNIAVEHFAGINSQGLAKYLNVLAGSLRDYLYSLILLNLSLKTLSFELNKRLALDQGKTLLSLVDDSKLTLFRDGLLNIACFAFKNGFNADYKNMINNLLKGDNSESISNFFDKELTLNDVDSLVKNLIETVDPQELDQKLRNEREARISKYLNVLDKVTEKDLKEKIMLYQKMMFSSEAFRQSLSFFILNSEKLFKEIAGRLNITLEETSYYNLGELEGLLLSRMVDELELSRRRQGWALLFWEGQISLISKPEFIAGTIKSYEIVSEDENWPYSIGGNVASQGYTLNKARIIKNLKDLDLLEKDDILVAKGTSSEYVLAMKRASGIITDEGGVTCHAALVSREFKIPCIIATNVATKNIKDGDTVFLDANEGIVWVIGQEKNRDEAASKGAENNYLKHVSRLLDFAKIEKNDILVFERLEPEFLPLLYKASKIISQNYSSYCDIYSQIVGKEIVCPN</sequence>
<dbReference type="STRING" id="1618345.UT18_C0004G0018"/>
<dbReference type="InterPro" id="IPR006319">
    <property type="entry name" value="PEP_synth"/>
</dbReference>
<keyword evidence="3" id="KW-0067">ATP-binding</keyword>
<evidence type="ECO:0000313" key="5">
    <source>
        <dbReference type="EMBL" id="KKQ95066.1"/>
    </source>
</evidence>
<dbReference type="PATRIC" id="fig|1618345.3.peg.211"/>
<dbReference type="PANTHER" id="PTHR43030:SF1">
    <property type="entry name" value="PHOSPHOENOLPYRUVATE SYNTHASE"/>
    <property type="match status" value="1"/>
</dbReference>
<gene>
    <name evidence="5" type="ORF">UT18_C0004G0018</name>
</gene>
<comment type="similarity">
    <text evidence="1">Belongs to the PEP-utilizing enzyme family.</text>
</comment>
<name>A0A0G0Q050_UNCC2</name>
<evidence type="ECO:0000256" key="3">
    <source>
        <dbReference type="ARBA" id="ARBA00022840"/>
    </source>
</evidence>
<keyword evidence="2" id="KW-0547">Nucleotide-binding</keyword>
<keyword evidence="5" id="KW-0670">Pyruvate</keyword>
<dbReference type="PROSITE" id="PS00370">
    <property type="entry name" value="PEP_ENZYMES_PHOS_SITE"/>
    <property type="match status" value="1"/>
</dbReference>
<feature type="domain" description="PEP-utilising enzyme mobile" evidence="4">
    <location>
        <begin position="394"/>
        <end position="464"/>
    </location>
</feature>
<accession>A0A0G0Q050</accession>
<reference evidence="5" key="1">
    <citation type="journal article" date="2015" name="Nature">
        <title>rRNA introns, odd ribosomes, and small enigmatic genomes across a large radiation of phyla.</title>
        <authorList>
            <person name="Brown C.T."/>
            <person name="Hug L.A."/>
            <person name="Thomas B.C."/>
            <person name="Sharon I."/>
            <person name="Castelle C.J."/>
            <person name="Singh A."/>
            <person name="Wilkins M.J."/>
            <person name="Williams K.H."/>
            <person name="Banfield J.F."/>
        </authorList>
    </citation>
    <scope>NUCLEOTIDE SEQUENCE [LARGE SCALE GENOMIC DNA]</scope>
</reference>
<dbReference type="InterPro" id="IPR018274">
    <property type="entry name" value="PEP_util_AS"/>
</dbReference>
<dbReference type="PANTHER" id="PTHR43030">
    <property type="entry name" value="PHOSPHOENOLPYRUVATE SYNTHASE"/>
    <property type="match status" value="1"/>
</dbReference>
<proteinExistence type="inferred from homology"/>
<dbReference type="AlphaFoldDB" id="A0A0G0Q050"/>
<protein>
    <submittedName>
        <fullName evidence="5">Phosphoenolpyruvate synthase</fullName>
    </submittedName>
</protein>
<dbReference type="SUPFAM" id="SSF52009">
    <property type="entry name" value="Phosphohistidine domain"/>
    <property type="match status" value="1"/>
</dbReference>
<organism evidence="5 6">
    <name type="scientific">candidate division CPR2 bacterium GW2011_GWC2_39_10</name>
    <dbReference type="NCBI Taxonomy" id="1618345"/>
    <lineage>
        <taxon>Bacteria</taxon>
        <taxon>Bacteria division CPR2</taxon>
    </lineage>
</organism>
<dbReference type="InterPro" id="IPR036637">
    <property type="entry name" value="Phosphohistidine_dom_sf"/>
</dbReference>
<dbReference type="Gene3D" id="3.50.30.10">
    <property type="entry name" value="Phosphohistidine domain"/>
    <property type="match status" value="1"/>
</dbReference>
<dbReference type="Proteomes" id="UP000034207">
    <property type="component" value="Unassembled WGS sequence"/>
</dbReference>
<evidence type="ECO:0000259" key="4">
    <source>
        <dbReference type="Pfam" id="PF00391"/>
    </source>
</evidence>
<dbReference type="EMBL" id="LBVV01000004">
    <property type="protein sequence ID" value="KKQ95066.1"/>
    <property type="molecule type" value="Genomic_DNA"/>
</dbReference>
<dbReference type="GO" id="GO:0008986">
    <property type="term" value="F:pyruvate, water dikinase activity"/>
    <property type="evidence" value="ECO:0007669"/>
    <property type="project" value="InterPro"/>
</dbReference>
<dbReference type="GO" id="GO:0005524">
    <property type="term" value="F:ATP binding"/>
    <property type="evidence" value="ECO:0007669"/>
    <property type="project" value="UniProtKB-KW"/>
</dbReference>
<evidence type="ECO:0000256" key="2">
    <source>
        <dbReference type="ARBA" id="ARBA00022741"/>
    </source>
</evidence>
<evidence type="ECO:0000256" key="1">
    <source>
        <dbReference type="ARBA" id="ARBA00007837"/>
    </source>
</evidence>
<evidence type="ECO:0000313" key="6">
    <source>
        <dbReference type="Proteomes" id="UP000034207"/>
    </source>
</evidence>
<dbReference type="InterPro" id="IPR008279">
    <property type="entry name" value="PEP-util_enz_mobile_dom"/>
</dbReference>
<dbReference type="Pfam" id="PF00391">
    <property type="entry name" value="PEP-utilizers"/>
    <property type="match status" value="1"/>
</dbReference>
<comment type="caution">
    <text evidence="5">The sequence shown here is derived from an EMBL/GenBank/DDBJ whole genome shotgun (WGS) entry which is preliminary data.</text>
</comment>